<comment type="caution">
    <text evidence="2">The sequence shown here is derived from an EMBL/GenBank/DDBJ whole genome shotgun (WGS) entry which is preliminary data.</text>
</comment>
<protein>
    <submittedName>
        <fullName evidence="2">Sugar phosphate isomerase/epimerase</fullName>
    </submittedName>
</protein>
<dbReference type="PANTHER" id="PTHR12110">
    <property type="entry name" value="HYDROXYPYRUVATE ISOMERASE"/>
    <property type="match status" value="1"/>
</dbReference>
<accession>A0ABS9C061</accession>
<dbReference type="GO" id="GO:0016853">
    <property type="term" value="F:isomerase activity"/>
    <property type="evidence" value="ECO:0007669"/>
    <property type="project" value="UniProtKB-KW"/>
</dbReference>
<gene>
    <name evidence="2" type="ORF">L0U89_18425</name>
</gene>
<dbReference type="Pfam" id="PF01261">
    <property type="entry name" value="AP_endonuc_2"/>
    <property type="match status" value="1"/>
</dbReference>
<dbReference type="InterPro" id="IPR050312">
    <property type="entry name" value="IolE/XylAMocC-like"/>
</dbReference>
<dbReference type="SUPFAM" id="SSF51658">
    <property type="entry name" value="Xylose isomerase-like"/>
    <property type="match status" value="1"/>
</dbReference>
<dbReference type="RefSeq" id="WP_234862868.1">
    <property type="nucleotide sequence ID" value="NZ_JAKEVZ010000019.1"/>
</dbReference>
<name>A0ABS9C061_9BACT</name>
<dbReference type="PANTHER" id="PTHR12110:SF53">
    <property type="entry name" value="BLR5974 PROTEIN"/>
    <property type="match status" value="1"/>
</dbReference>
<dbReference type="Gene3D" id="3.20.20.150">
    <property type="entry name" value="Divalent-metal-dependent TIM barrel enzymes"/>
    <property type="match status" value="1"/>
</dbReference>
<evidence type="ECO:0000313" key="3">
    <source>
        <dbReference type="Proteomes" id="UP001201449"/>
    </source>
</evidence>
<dbReference type="InterPro" id="IPR036237">
    <property type="entry name" value="Xyl_isomerase-like_sf"/>
</dbReference>
<keyword evidence="3" id="KW-1185">Reference proteome</keyword>
<keyword evidence="2" id="KW-0413">Isomerase</keyword>
<feature type="domain" description="Xylose isomerase-like TIM barrel" evidence="1">
    <location>
        <begin position="75"/>
        <end position="293"/>
    </location>
</feature>
<evidence type="ECO:0000259" key="1">
    <source>
        <dbReference type="Pfam" id="PF01261"/>
    </source>
</evidence>
<dbReference type="InterPro" id="IPR013022">
    <property type="entry name" value="Xyl_isomerase-like_TIM-brl"/>
</dbReference>
<dbReference type="Proteomes" id="UP001201449">
    <property type="component" value="Unassembled WGS sequence"/>
</dbReference>
<proteinExistence type="predicted"/>
<evidence type="ECO:0000313" key="2">
    <source>
        <dbReference type="EMBL" id="MCF1753042.1"/>
    </source>
</evidence>
<dbReference type="EMBL" id="JAKEVZ010000019">
    <property type="protein sequence ID" value="MCF1753042.1"/>
    <property type="molecule type" value="Genomic_DNA"/>
</dbReference>
<sequence length="365" mass="40675">MKNQSLIDTHDPERRKFLKTVGAASLAFAMPLPMIAKELGVEKMGIVVHSYGIRWNSKTASANYPGFKDAFDLLRHCHQIGAGGIQVGVNNWTEDFRKKMREYAEKNNLFLEASISLPKSKEDVARFEKDILAAKEAGMQVMRTVCLGGRRYETFKTMEDWNLFRQNSLTSLQLAVPIVEKHKVLLAVENHKDWHAAELVDILKGLGSNAVGACLDFGNNLALLEDPNEVIRTLAPYSFSTHVKDMGVQEYENGFLLSEVPLGQGIVDLQAAVALCKKHKANISFCLEMITRDPLKINCLQTGYFATFDKLPAKQLAAVLEMVRKQSFKGKLPATSGLDPEQQLAFEEQNILDSLAYSQKQLGLG</sequence>
<reference evidence="2 3" key="1">
    <citation type="submission" date="2022-01" db="EMBL/GenBank/DDBJ databases">
        <title>Mariniradius saccharolyticus sp. nov., isolated from sediment of a river.</title>
        <authorList>
            <person name="Liu H."/>
        </authorList>
    </citation>
    <scope>NUCLEOTIDE SEQUENCE [LARGE SCALE GENOMIC DNA]</scope>
    <source>
        <strain evidence="2 3">RY-2</strain>
    </source>
</reference>
<dbReference type="PROSITE" id="PS51318">
    <property type="entry name" value="TAT"/>
    <property type="match status" value="1"/>
</dbReference>
<organism evidence="2 3">
    <name type="scientific">Mariniradius sediminis</name>
    <dbReference type="NCBI Taxonomy" id="2909237"/>
    <lineage>
        <taxon>Bacteria</taxon>
        <taxon>Pseudomonadati</taxon>
        <taxon>Bacteroidota</taxon>
        <taxon>Cytophagia</taxon>
        <taxon>Cytophagales</taxon>
        <taxon>Cyclobacteriaceae</taxon>
        <taxon>Mariniradius</taxon>
    </lineage>
</organism>
<dbReference type="InterPro" id="IPR006311">
    <property type="entry name" value="TAT_signal"/>
</dbReference>